<evidence type="ECO:0000313" key="13">
    <source>
        <dbReference type="Proteomes" id="UP000238220"/>
    </source>
</evidence>
<dbReference type="Gene3D" id="2.40.10.120">
    <property type="match status" value="1"/>
</dbReference>
<keyword evidence="8" id="KW-0720">Serine protease</keyword>
<feature type="active site" description="Charge relay system" evidence="9">
    <location>
        <position position="156"/>
    </location>
</feature>
<keyword evidence="3 12" id="KW-0645">Protease</keyword>
<dbReference type="GO" id="GO:0006508">
    <property type="term" value="P:proteolysis"/>
    <property type="evidence" value="ECO:0007669"/>
    <property type="project" value="UniProtKB-KW"/>
</dbReference>
<evidence type="ECO:0000256" key="9">
    <source>
        <dbReference type="PIRSR" id="PIRSR611782-1"/>
    </source>
</evidence>
<evidence type="ECO:0000313" key="12">
    <source>
        <dbReference type="EMBL" id="PPE75378.1"/>
    </source>
</evidence>
<feature type="active site" description="Charge relay system" evidence="9">
    <location>
        <position position="126"/>
    </location>
</feature>
<dbReference type="InterPro" id="IPR011782">
    <property type="entry name" value="Pept_S1C_Do"/>
</dbReference>
<dbReference type="SUPFAM" id="SSF50156">
    <property type="entry name" value="PDZ domain-like"/>
    <property type="match status" value="2"/>
</dbReference>
<evidence type="ECO:0000256" key="4">
    <source>
        <dbReference type="ARBA" id="ARBA00022729"/>
    </source>
</evidence>
<evidence type="ECO:0000256" key="2">
    <source>
        <dbReference type="ARBA" id="ARBA00010541"/>
    </source>
</evidence>
<dbReference type="InterPro" id="IPR036034">
    <property type="entry name" value="PDZ_sf"/>
</dbReference>
<keyword evidence="13" id="KW-1185">Reference proteome</keyword>
<feature type="binding site" evidence="10">
    <location>
        <begin position="229"/>
        <end position="231"/>
    </location>
    <ligand>
        <name>substrate</name>
    </ligand>
</feature>
<feature type="binding site" evidence="10">
    <location>
        <position position="126"/>
    </location>
    <ligand>
        <name>substrate</name>
    </ligand>
</feature>
<reference evidence="12 13" key="1">
    <citation type="submission" date="2018-02" db="EMBL/GenBank/DDBJ databases">
        <title>Genome sequencing of Solimonas sp. HR-BB.</title>
        <authorList>
            <person name="Lee Y."/>
            <person name="Jeon C.O."/>
        </authorList>
    </citation>
    <scope>NUCLEOTIDE SEQUENCE [LARGE SCALE GENOMIC DNA]</scope>
    <source>
        <strain evidence="12 13">HR-BB</strain>
    </source>
</reference>
<feature type="domain" description="PDZ" evidence="11">
    <location>
        <begin position="301"/>
        <end position="366"/>
    </location>
</feature>
<keyword evidence="6" id="KW-0574">Periplasm</keyword>
<gene>
    <name evidence="12" type="ORF">C3942_00305</name>
</gene>
<dbReference type="SUPFAM" id="SSF50494">
    <property type="entry name" value="Trypsin-like serine proteases"/>
    <property type="match status" value="1"/>
</dbReference>
<dbReference type="GO" id="GO:0004252">
    <property type="term" value="F:serine-type endopeptidase activity"/>
    <property type="evidence" value="ECO:0007669"/>
    <property type="project" value="InterPro"/>
</dbReference>
<evidence type="ECO:0000256" key="7">
    <source>
        <dbReference type="ARBA" id="ARBA00022801"/>
    </source>
</evidence>
<dbReference type="EMBL" id="PSNW01000001">
    <property type="protein sequence ID" value="PPE75378.1"/>
    <property type="molecule type" value="Genomic_DNA"/>
</dbReference>
<dbReference type="Pfam" id="PF13180">
    <property type="entry name" value="PDZ_2"/>
    <property type="match status" value="1"/>
</dbReference>
<evidence type="ECO:0000256" key="3">
    <source>
        <dbReference type="ARBA" id="ARBA00022670"/>
    </source>
</evidence>
<protein>
    <submittedName>
        <fullName evidence="12">Serine endoprotease DegQ</fullName>
    </submittedName>
</protein>
<dbReference type="InterPro" id="IPR009003">
    <property type="entry name" value="Peptidase_S1_PA"/>
</dbReference>
<dbReference type="Pfam" id="PF17820">
    <property type="entry name" value="PDZ_6"/>
    <property type="match status" value="1"/>
</dbReference>
<feature type="active site" description="Charge relay system" evidence="9">
    <location>
        <position position="231"/>
    </location>
</feature>
<sequence>MSRNFAIKIFAPLAVSASIIGAAALLSGNPERAHADLPPVGAVVQAVPPVQGVPSLAPMLKAVMPAVVNISVTSKVEIQNPLMQDPFFRRFFGAPEQQQPQERESQAIGSGVVVDAAKGYVITNSHVVAEADSISVRLNDDREFDAKLIGKDPDTDVAVLQIKADNLTALKMADSDQLQVGDFVVAIGSPFGLRQTVTSGIVSGLSRQTGISEGGYEDFIQTDASINPGNSGGALINLRGELVGIPSNILSRSGGNIGIGFAIPTNLAREVMSQLVSNGEIQRGRIGINGQDLTPDLAKAFGLTSTRGAVITRVLPKSPADKAGLKSEDVILEANGRAVENFAQLRNRVGLMRIGDKVTLKVLRDGKPREVTVSIGKEEEIAADSDNLHPQLKGATFAPLDESARQNAGDTRGVLVQAVEPRSPAARAGLRPGDIVIAVNRRPVQDLEDFSKLANPKAPELLLHVRRGPGALFILIR</sequence>
<evidence type="ECO:0000256" key="5">
    <source>
        <dbReference type="ARBA" id="ARBA00022737"/>
    </source>
</evidence>
<dbReference type="Proteomes" id="UP000238220">
    <property type="component" value="Unassembled WGS sequence"/>
</dbReference>
<comment type="caution">
    <text evidence="12">The sequence shown here is derived from an EMBL/GenBank/DDBJ whole genome shotgun (WGS) entry which is preliminary data.</text>
</comment>
<evidence type="ECO:0000259" key="11">
    <source>
        <dbReference type="PROSITE" id="PS50106"/>
    </source>
</evidence>
<dbReference type="PROSITE" id="PS50106">
    <property type="entry name" value="PDZ"/>
    <property type="match status" value="2"/>
</dbReference>
<dbReference type="AlphaFoldDB" id="A0A2S5TKU0"/>
<feature type="domain" description="PDZ" evidence="11">
    <location>
        <begin position="372"/>
        <end position="477"/>
    </location>
</feature>
<dbReference type="PRINTS" id="PR00834">
    <property type="entry name" value="PROTEASES2C"/>
</dbReference>
<evidence type="ECO:0000256" key="1">
    <source>
        <dbReference type="ARBA" id="ARBA00004418"/>
    </source>
</evidence>
<evidence type="ECO:0000256" key="10">
    <source>
        <dbReference type="PIRSR" id="PIRSR611782-2"/>
    </source>
</evidence>
<dbReference type="FunFam" id="2.30.42.10:FF:000037">
    <property type="entry name" value="Periplasmic serine endoprotease DegP-like"/>
    <property type="match status" value="1"/>
</dbReference>
<dbReference type="InterPro" id="IPR001478">
    <property type="entry name" value="PDZ"/>
</dbReference>
<dbReference type="Gene3D" id="2.30.42.10">
    <property type="match status" value="2"/>
</dbReference>
<evidence type="ECO:0000256" key="8">
    <source>
        <dbReference type="ARBA" id="ARBA00022825"/>
    </source>
</evidence>
<accession>A0A2S5TKU0</accession>
<keyword evidence="7" id="KW-0378">Hydrolase</keyword>
<dbReference type="PANTHER" id="PTHR22939:SF129">
    <property type="entry name" value="SERINE PROTEASE HTRA2, MITOCHONDRIAL"/>
    <property type="match status" value="1"/>
</dbReference>
<keyword evidence="4" id="KW-0732">Signal</keyword>
<evidence type="ECO:0000256" key="6">
    <source>
        <dbReference type="ARBA" id="ARBA00022764"/>
    </source>
</evidence>
<dbReference type="RefSeq" id="WP_104228344.1">
    <property type="nucleotide sequence ID" value="NZ_PSNW01000001.1"/>
</dbReference>
<keyword evidence="5" id="KW-0677">Repeat</keyword>
<dbReference type="OrthoDB" id="9758917at2"/>
<dbReference type="FunFam" id="2.40.10.10:FF:000001">
    <property type="entry name" value="Periplasmic serine protease DegS"/>
    <property type="match status" value="1"/>
</dbReference>
<dbReference type="InterPro" id="IPR001940">
    <property type="entry name" value="Peptidase_S1C"/>
</dbReference>
<feature type="binding site" evidence="10">
    <location>
        <position position="156"/>
    </location>
    <ligand>
        <name>substrate</name>
    </ligand>
</feature>
<dbReference type="CDD" id="cd10839">
    <property type="entry name" value="cpPDZ1_DegP-like"/>
    <property type="match status" value="1"/>
</dbReference>
<dbReference type="InterPro" id="IPR041489">
    <property type="entry name" value="PDZ_6"/>
</dbReference>
<comment type="similarity">
    <text evidence="2">Belongs to the peptidase S1C family.</text>
</comment>
<dbReference type="Pfam" id="PF13365">
    <property type="entry name" value="Trypsin_2"/>
    <property type="match status" value="1"/>
</dbReference>
<organism evidence="12 13">
    <name type="scientific">Solimonas fluminis</name>
    <dbReference type="NCBI Taxonomy" id="2086571"/>
    <lineage>
        <taxon>Bacteria</taxon>
        <taxon>Pseudomonadati</taxon>
        <taxon>Pseudomonadota</taxon>
        <taxon>Gammaproteobacteria</taxon>
        <taxon>Nevskiales</taxon>
        <taxon>Nevskiaceae</taxon>
        <taxon>Solimonas</taxon>
    </lineage>
</organism>
<comment type="subcellular location">
    <subcellularLocation>
        <location evidence="1">Periplasm</location>
    </subcellularLocation>
</comment>
<proteinExistence type="inferred from homology"/>
<name>A0A2S5TKU0_9GAMM</name>
<dbReference type="GO" id="GO:0042597">
    <property type="term" value="C:periplasmic space"/>
    <property type="evidence" value="ECO:0007669"/>
    <property type="project" value="UniProtKB-SubCell"/>
</dbReference>
<dbReference type="PANTHER" id="PTHR22939">
    <property type="entry name" value="SERINE PROTEASE FAMILY S1C HTRA-RELATED"/>
    <property type="match status" value="1"/>
</dbReference>
<dbReference type="NCBIfam" id="TIGR02037">
    <property type="entry name" value="degP_htrA_DO"/>
    <property type="match status" value="1"/>
</dbReference>
<dbReference type="SMART" id="SM00228">
    <property type="entry name" value="PDZ"/>
    <property type="match status" value="2"/>
</dbReference>